<name>A0AA37L7W8_9PEZI</name>
<protein>
    <recommendedName>
        <fullName evidence="1">DUF7779 domain-containing protein</fullName>
    </recommendedName>
</protein>
<dbReference type="RefSeq" id="XP_049125818.1">
    <property type="nucleotide sequence ID" value="XM_049269861.1"/>
</dbReference>
<dbReference type="Pfam" id="PF25000">
    <property type="entry name" value="DUF7779"/>
    <property type="match status" value="1"/>
</dbReference>
<dbReference type="PANTHER" id="PTHR35205">
    <property type="entry name" value="NB-ARC AND TPR DOMAIN PROTEIN"/>
    <property type="match status" value="1"/>
</dbReference>
<dbReference type="Gene3D" id="3.40.50.300">
    <property type="entry name" value="P-loop containing nucleotide triphosphate hydrolases"/>
    <property type="match status" value="1"/>
</dbReference>
<comment type="caution">
    <text evidence="2">The sequence shown here is derived from an EMBL/GenBank/DDBJ whole genome shotgun (WGS) entry which is preliminary data.</text>
</comment>
<dbReference type="GeneID" id="73324451"/>
<dbReference type="InterPro" id="IPR027417">
    <property type="entry name" value="P-loop_NTPase"/>
</dbReference>
<dbReference type="EMBL" id="BQXU01000007">
    <property type="protein sequence ID" value="GKT43468.1"/>
    <property type="molecule type" value="Genomic_DNA"/>
</dbReference>
<feature type="domain" description="DUF7779" evidence="1">
    <location>
        <begin position="295"/>
        <end position="387"/>
    </location>
</feature>
<proteinExistence type="predicted"/>
<evidence type="ECO:0000313" key="3">
    <source>
        <dbReference type="Proteomes" id="UP001055115"/>
    </source>
</evidence>
<sequence length="471" mass="52358">MQDNISKKSMVKLPCVILDANDPGRIFFGQQRILDAIQEALVVKGTSKGSQPGLRQFALCGLGGMGKTEIASEFASRNRDNFDAIFWVRADEPAKLDQCFLDISVKLGLETAEEATNQIVSRSLVKGWLANPVKGDTTITEDISSTASGGNDASWLLIFDNADDPRLLGDYWPEGSGSVLITSRDPLAKRLYSSNSSGLDLEPLSDADGGALFLKLTGSDIVSEEDPEKVAQDISRSLAGLPLAIAQMAGIIRRQDLSLSEFQSIYEEDKHRIALYNTKYNASTKAYKHSIATVWAFEKLTAEAKGLMKLILFMDPDIIQENILFDAAVLMFASSNFTRPKFNEARAELSQSSLVRRDKKTSELSNYHISVHRLVQDAIRSSMSNEEMQSNFETMVNLLWQIWPQAMPAPTKPSLILKHEVYDTRYSLSRYPLCVALYPHILRLKQLWPLASECSDSTKIRFAALLTDAAW</sequence>
<dbReference type="PANTHER" id="PTHR35205:SF1">
    <property type="entry name" value="ZU5 DOMAIN-CONTAINING PROTEIN"/>
    <property type="match status" value="1"/>
</dbReference>
<gene>
    <name evidence="2" type="ORF">ColSpa_03649</name>
</gene>
<dbReference type="AlphaFoldDB" id="A0AA37L7W8"/>
<evidence type="ECO:0000259" key="1">
    <source>
        <dbReference type="Pfam" id="PF25000"/>
    </source>
</evidence>
<keyword evidence="3" id="KW-1185">Reference proteome</keyword>
<dbReference type="SUPFAM" id="SSF52540">
    <property type="entry name" value="P-loop containing nucleoside triphosphate hydrolases"/>
    <property type="match status" value="1"/>
</dbReference>
<accession>A0AA37L7W8</accession>
<dbReference type="InterPro" id="IPR056681">
    <property type="entry name" value="DUF7779"/>
</dbReference>
<dbReference type="GO" id="GO:0043531">
    <property type="term" value="F:ADP binding"/>
    <property type="evidence" value="ECO:0007669"/>
    <property type="project" value="InterPro"/>
</dbReference>
<reference evidence="2 3" key="1">
    <citation type="submission" date="2022-03" db="EMBL/GenBank/DDBJ databases">
        <title>Genome data of Colletotrichum spp.</title>
        <authorList>
            <person name="Utami Y.D."/>
            <person name="Hiruma K."/>
        </authorList>
    </citation>
    <scope>NUCLEOTIDE SEQUENCE [LARGE SCALE GENOMIC DNA]</scope>
    <source>
        <strain evidence="2 3">MAFF 239500</strain>
    </source>
</reference>
<dbReference type="Proteomes" id="UP001055115">
    <property type="component" value="Unassembled WGS sequence"/>
</dbReference>
<evidence type="ECO:0000313" key="2">
    <source>
        <dbReference type="EMBL" id="GKT43468.1"/>
    </source>
</evidence>
<organism evidence="2 3">
    <name type="scientific">Colletotrichum spaethianum</name>
    <dbReference type="NCBI Taxonomy" id="700344"/>
    <lineage>
        <taxon>Eukaryota</taxon>
        <taxon>Fungi</taxon>
        <taxon>Dikarya</taxon>
        <taxon>Ascomycota</taxon>
        <taxon>Pezizomycotina</taxon>
        <taxon>Sordariomycetes</taxon>
        <taxon>Hypocreomycetidae</taxon>
        <taxon>Glomerellales</taxon>
        <taxon>Glomerellaceae</taxon>
        <taxon>Colletotrichum</taxon>
        <taxon>Colletotrichum spaethianum species complex</taxon>
    </lineage>
</organism>